<accession>A0AAN9F2I0</accession>
<reference evidence="2 3" key="1">
    <citation type="submission" date="2024-01" db="EMBL/GenBank/DDBJ databases">
        <title>The genomes of 5 underutilized Papilionoideae crops provide insights into root nodulation and disease resistanc.</title>
        <authorList>
            <person name="Yuan L."/>
        </authorList>
    </citation>
    <scope>NUCLEOTIDE SEQUENCE [LARGE SCALE GENOMIC DNA]</scope>
    <source>
        <strain evidence="2">ZHUSHIDOU_FW_LH</strain>
        <tissue evidence="2">Leaf</tissue>
    </source>
</reference>
<dbReference type="Pfam" id="PF13966">
    <property type="entry name" value="zf-RVT"/>
    <property type="match status" value="1"/>
</dbReference>
<dbReference type="AlphaFoldDB" id="A0AAN9F2I0"/>
<proteinExistence type="predicted"/>
<gene>
    <name evidence="2" type="ORF">RIF29_21152</name>
</gene>
<name>A0AAN9F2I0_CROPI</name>
<protein>
    <recommendedName>
        <fullName evidence="1">Reverse transcriptase zinc-binding domain-containing protein</fullName>
    </recommendedName>
</protein>
<keyword evidence="3" id="KW-1185">Reference proteome</keyword>
<dbReference type="InterPro" id="IPR026960">
    <property type="entry name" value="RVT-Znf"/>
</dbReference>
<dbReference type="EMBL" id="JAYWIO010000004">
    <property type="protein sequence ID" value="KAK7268454.1"/>
    <property type="molecule type" value="Genomic_DNA"/>
</dbReference>
<evidence type="ECO:0000259" key="1">
    <source>
        <dbReference type="Pfam" id="PF13966"/>
    </source>
</evidence>
<organism evidence="2 3">
    <name type="scientific">Crotalaria pallida</name>
    <name type="common">Smooth rattlebox</name>
    <name type="synonym">Crotalaria striata</name>
    <dbReference type="NCBI Taxonomy" id="3830"/>
    <lineage>
        <taxon>Eukaryota</taxon>
        <taxon>Viridiplantae</taxon>
        <taxon>Streptophyta</taxon>
        <taxon>Embryophyta</taxon>
        <taxon>Tracheophyta</taxon>
        <taxon>Spermatophyta</taxon>
        <taxon>Magnoliopsida</taxon>
        <taxon>eudicotyledons</taxon>
        <taxon>Gunneridae</taxon>
        <taxon>Pentapetalae</taxon>
        <taxon>rosids</taxon>
        <taxon>fabids</taxon>
        <taxon>Fabales</taxon>
        <taxon>Fabaceae</taxon>
        <taxon>Papilionoideae</taxon>
        <taxon>50 kb inversion clade</taxon>
        <taxon>genistoids sensu lato</taxon>
        <taxon>core genistoids</taxon>
        <taxon>Crotalarieae</taxon>
        <taxon>Crotalaria</taxon>
    </lineage>
</organism>
<evidence type="ECO:0000313" key="2">
    <source>
        <dbReference type="EMBL" id="KAK7268454.1"/>
    </source>
</evidence>
<comment type="caution">
    <text evidence="2">The sequence shown here is derived from an EMBL/GenBank/DDBJ whole genome shotgun (WGS) entry which is preliminary data.</text>
</comment>
<sequence length="509" mass="57993">MPTLDQLVSEEETERLLDAEFNGTVAHSLVTEDAVEVLHGEKESGIRVFARTWKKLARSNIVGGATPSLMVVGQKRRDDVEFMNLDTDGFTGNEDKSKKQKSGDVEVQVQHLTSPSSDHSPIALSFGLHAPARRVHQCNDRFFFEQAWVEHESCERIITEAWLSSTAPPKAGFIEQTINDTGKALRVWSKEEFHGLPVEIKKLQALLEDLNSAPNSQANWIKQQEVSMRLNELLSWEEIMWKQRSKVHWLQEGDQNTAFFHKRASQRAKKNSVTKLKDPSGLVHTDEAEMGSVAANYFASLFTSCTPSSMNDVLDAVPEKVSSALIDHDTHQWRQEVIDSLFSKDEKELILSLPRSRSTGNDELIWHFDSKGLFTVRSAYKMEMAWRTQSSVGDSSSSDPNNNYQWQRLWKANVPNKVKIFWWKAIKGILPTMDNLARKHIDVGSCCSRCSREFETQMHALWYCPFAQEVWSEAGLERVVKPFGQGFVADWFTDLCRSNPPEDVVMQWD</sequence>
<dbReference type="Proteomes" id="UP001372338">
    <property type="component" value="Unassembled WGS sequence"/>
</dbReference>
<feature type="domain" description="Reverse transcriptase zinc-binding" evidence="1">
    <location>
        <begin position="374"/>
        <end position="471"/>
    </location>
</feature>
<evidence type="ECO:0000313" key="3">
    <source>
        <dbReference type="Proteomes" id="UP001372338"/>
    </source>
</evidence>